<reference evidence="1 2" key="1">
    <citation type="journal article" date="2015" name="Parasitol. Res.">
        <title>Viruses in close associations with free-living amoebae.</title>
        <authorList>
            <person name="Scheid P."/>
        </authorList>
    </citation>
    <scope>NUCLEOTIDE SEQUENCE [LARGE SCALE GENOMIC DNA]</scope>
    <source>
        <strain evidence="1">KlaHel</strain>
    </source>
</reference>
<accession>A0A0B5JCM7</accession>
<organism evidence="1 2">
    <name type="scientific">Pandoravirus inopinatum</name>
    <dbReference type="NCBI Taxonomy" id="1605721"/>
    <lineage>
        <taxon>Viruses</taxon>
        <taxon>Pandoravirus</taxon>
    </lineage>
</organism>
<evidence type="ECO:0000313" key="2">
    <source>
        <dbReference type="Proteomes" id="UP000202511"/>
    </source>
</evidence>
<dbReference type="KEGG" id="vg:23462319"/>
<evidence type="ECO:0000313" key="1">
    <source>
        <dbReference type="EMBL" id="AJF97402.1"/>
    </source>
</evidence>
<dbReference type="GeneID" id="23462319"/>
<protein>
    <submittedName>
        <fullName evidence="1">Uncharacterized protein</fullName>
    </submittedName>
</protein>
<dbReference type="RefSeq" id="YP_009119637.1">
    <property type="nucleotide sequence ID" value="NC_026440.1"/>
</dbReference>
<sequence>MDDRPATVNLVLVCASRPSTTWTVADVDARALCLASPVFAAMLDGDFVESRLDTVRLALPLDPDTPQDTVEVFVKRCQGHAVLDAITTLWLWDTLAFVFIDMAPFIGPLVDALLHPDKDARVDPALVIGAHALHACPVRGQTLATSMVASAATGHFGATEPFTSPSDGVARRVTEYMSCGETIVRTWFRLSAGDCASMVEKAAAWIVDARRGLLAAAATTALADWHRTFARLDAYTRVPFAWGVCRPLTAGPAPCDGMTLCALAACEDDSNALVGSHDDFLEALANDSPTIVQALRACALLGDPAVVIAGGAVINAVQAPHLRKRLDASDIDLWIVGPSDVDRRYALDRVVRTLFDALPGCRSSHRGSVVTIETVPPTPGACKPDARTERIQIISTGARSGAEVISRFDLAHACGWHDVDGVGLSWDAMWAIVTRRTRALPGVEPIASRLSKAVEKGFAPDDVKADADGEPMYMVDGATIEWHPTADAILADFSFMPIQRNGDPKPRPPVASPFVPHARHYDRCDDGYDAFDKHLHWRGFAWAQPTRVETPLLTVLTTEARTARFSSTVKTRLTLALEQNSPLWEVISNADARFFERANRHARGSEYRVEPDDGPEPLPRDPMAALAVSLLRHCHPDPMAATRQRHVEDFRAQCHPTLTRCSDGTGHSFAIDCTLMSRMVDGLTGGTYDANAIVVGSHVAVTMDIAGGMWNDWGGGRLMIRLISARIYPSHMHEVFNALSSLPSP</sequence>
<dbReference type="EMBL" id="KP136319">
    <property type="protein sequence ID" value="AJF97402.1"/>
    <property type="molecule type" value="Genomic_DNA"/>
</dbReference>
<dbReference type="Proteomes" id="UP000202511">
    <property type="component" value="Segment"/>
</dbReference>
<proteinExistence type="predicted"/>
<name>A0A0B5JCM7_9VIRU</name>